<proteinExistence type="inferred from homology"/>
<evidence type="ECO:0000256" key="1">
    <source>
        <dbReference type="ARBA" id="ARBA00004561"/>
    </source>
</evidence>
<evidence type="ECO:0000256" key="2">
    <source>
        <dbReference type="ARBA" id="ARBA00006671"/>
    </source>
</evidence>
<dbReference type="PANTHER" id="PTHR33420:SF3">
    <property type="entry name" value="FIMBRIAL SUBUNIT ELFA"/>
    <property type="match status" value="1"/>
</dbReference>
<protein>
    <submittedName>
        <fullName evidence="6">Fimbrial protein</fullName>
    </submittedName>
</protein>
<dbReference type="InterPro" id="IPR008966">
    <property type="entry name" value="Adhesion_dom_sf"/>
</dbReference>
<reference evidence="6" key="1">
    <citation type="submission" date="2019-01" db="EMBL/GenBank/DDBJ databases">
        <authorList>
            <person name="Lista F."/>
            <person name="Anselmo A."/>
        </authorList>
    </citation>
    <scope>NUCLEOTIDE SEQUENCE</scope>
    <source>
        <strain evidence="6">7S</strain>
    </source>
</reference>
<dbReference type="GO" id="GO:0043709">
    <property type="term" value="P:cell adhesion involved in single-species biofilm formation"/>
    <property type="evidence" value="ECO:0007669"/>
    <property type="project" value="TreeGrafter"/>
</dbReference>
<dbReference type="InterPro" id="IPR000259">
    <property type="entry name" value="Adhesion_dom_fimbrial"/>
</dbReference>
<keyword evidence="4" id="KW-0281">Fimbrium</keyword>
<organism evidence="6">
    <name type="scientific">Klebsiella pneumoniae</name>
    <dbReference type="NCBI Taxonomy" id="573"/>
    <lineage>
        <taxon>Bacteria</taxon>
        <taxon>Pseudomonadati</taxon>
        <taxon>Pseudomonadota</taxon>
        <taxon>Gammaproteobacteria</taxon>
        <taxon>Enterobacterales</taxon>
        <taxon>Enterobacteriaceae</taxon>
        <taxon>Klebsiella/Raoultella group</taxon>
        <taxon>Klebsiella</taxon>
        <taxon>Klebsiella pneumoniae complex</taxon>
    </lineage>
</organism>
<dbReference type="EMBL" id="SDCP01000017">
    <property type="protein sequence ID" value="TCX82053.1"/>
    <property type="molecule type" value="Genomic_DNA"/>
</dbReference>
<evidence type="ECO:0000256" key="4">
    <source>
        <dbReference type="ARBA" id="ARBA00023263"/>
    </source>
</evidence>
<comment type="caution">
    <text evidence="6">The sequence shown here is derived from an EMBL/GenBank/DDBJ whole genome shotgun (WGS) entry which is preliminary data.</text>
</comment>
<comment type="similarity">
    <text evidence="2">Belongs to the fimbrial protein family.</text>
</comment>
<dbReference type="PANTHER" id="PTHR33420">
    <property type="entry name" value="FIMBRIAL SUBUNIT ELFA-RELATED"/>
    <property type="match status" value="1"/>
</dbReference>
<dbReference type="Gene3D" id="2.60.40.1090">
    <property type="entry name" value="Fimbrial-type adhesion domain"/>
    <property type="match status" value="1"/>
</dbReference>
<dbReference type="Pfam" id="PF00419">
    <property type="entry name" value="Fimbrial"/>
    <property type="match status" value="1"/>
</dbReference>
<comment type="subcellular location">
    <subcellularLocation>
        <location evidence="1">Fimbrium</location>
    </subcellularLocation>
</comment>
<dbReference type="InterPro" id="IPR036937">
    <property type="entry name" value="Adhesion_dom_fimbrial_sf"/>
</dbReference>
<evidence type="ECO:0000313" key="6">
    <source>
        <dbReference type="EMBL" id="TCX82053.1"/>
    </source>
</evidence>
<feature type="domain" description="Fimbrial-type adhesion" evidence="5">
    <location>
        <begin position="3"/>
        <end position="150"/>
    </location>
</feature>
<gene>
    <name evidence="6" type="ORF">ETE99_14680</name>
</gene>
<evidence type="ECO:0000259" key="5">
    <source>
        <dbReference type="Pfam" id="PF00419"/>
    </source>
</evidence>
<keyword evidence="3" id="KW-0732">Signal</keyword>
<dbReference type="GO" id="GO:0009289">
    <property type="term" value="C:pilus"/>
    <property type="evidence" value="ECO:0007669"/>
    <property type="project" value="UniProtKB-SubCell"/>
</dbReference>
<dbReference type="AlphaFoldDB" id="A0A483M3X6"/>
<evidence type="ECO:0000256" key="3">
    <source>
        <dbReference type="ARBA" id="ARBA00022729"/>
    </source>
</evidence>
<name>A0A483M3X6_KLEPN</name>
<accession>A0A483M3X6</accession>
<sequence>MNYRTTSCNISTPHSQVTLNRIDKSKLMSLSRGAQTPAEKKIVMNIDCPTSSIGNTVTYWFNPIGGVSTSGDGIVDNMISGATAANNVGIFFKLAGSPVIFYDMDKYNYKITNSSMLSNTISMTADYYRASDNNSDVTLGNVKAMLEVVIQED</sequence>
<dbReference type="InterPro" id="IPR050263">
    <property type="entry name" value="Bact_Fimbrial_Adh_Pro"/>
</dbReference>
<dbReference type="SUPFAM" id="SSF49401">
    <property type="entry name" value="Bacterial adhesins"/>
    <property type="match status" value="1"/>
</dbReference>